<evidence type="ECO:0000313" key="5">
    <source>
        <dbReference type="Proteomes" id="UP000541444"/>
    </source>
</evidence>
<protein>
    <recommendedName>
        <fullName evidence="3">t-SNARE coiled-coil homology domain-containing protein</fullName>
    </recommendedName>
</protein>
<keyword evidence="2" id="KW-0653">Protein transport</keyword>
<dbReference type="InterPro" id="IPR006011">
    <property type="entry name" value="Syntaxin_N"/>
</dbReference>
<dbReference type="GO" id="GO:0006887">
    <property type="term" value="P:exocytosis"/>
    <property type="evidence" value="ECO:0007669"/>
    <property type="project" value="TreeGrafter"/>
</dbReference>
<evidence type="ECO:0000259" key="3">
    <source>
        <dbReference type="PROSITE" id="PS50192"/>
    </source>
</evidence>
<evidence type="ECO:0000256" key="1">
    <source>
        <dbReference type="ARBA" id="ARBA00009063"/>
    </source>
</evidence>
<dbReference type="Proteomes" id="UP000541444">
    <property type="component" value="Unassembled WGS sequence"/>
</dbReference>
<accession>A0A7J7MMP0</accession>
<dbReference type="GO" id="GO:0048278">
    <property type="term" value="P:vesicle docking"/>
    <property type="evidence" value="ECO:0007669"/>
    <property type="project" value="TreeGrafter"/>
</dbReference>
<dbReference type="PROSITE" id="PS50192">
    <property type="entry name" value="T_SNARE"/>
    <property type="match status" value="1"/>
</dbReference>
<comment type="similarity">
    <text evidence="1">Belongs to the syntaxin family.</text>
</comment>
<dbReference type="SUPFAM" id="SSF47661">
    <property type="entry name" value="t-snare proteins"/>
    <property type="match status" value="1"/>
</dbReference>
<dbReference type="OrthoDB" id="10255013at2759"/>
<keyword evidence="2" id="KW-0813">Transport</keyword>
<dbReference type="GO" id="GO:0006886">
    <property type="term" value="P:intracellular protein transport"/>
    <property type="evidence" value="ECO:0007669"/>
    <property type="project" value="TreeGrafter"/>
</dbReference>
<reference evidence="4 5" key="1">
    <citation type="journal article" date="2020" name="IScience">
        <title>Genome Sequencing of the Endangered Kingdonia uniflora (Circaeasteraceae, Ranunculales) Reveals Potential Mechanisms of Evolutionary Specialization.</title>
        <authorList>
            <person name="Sun Y."/>
            <person name="Deng T."/>
            <person name="Zhang A."/>
            <person name="Moore M.J."/>
            <person name="Landis J.B."/>
            <person name="Lin N."/>
            <person name="Zhang H."/>
            <person name="Zhang X."/>
            <person name="Huang J."/>
            <person name="Zhang X."/>
            <person name="Sun H."/>
            <person name="Wang H."/>
        </authorList>
    </citation>
    <scope>NUCLEOTIDE SEQUENCE [LARGE SCALE GENOMIC DNA]</scope>
    <source>
        <strain evidence="4">TB1705</strain>
        <tissue evidence="4">Leaf</tissue>
    </source>
</reference>
<sequence>MDSDAALTFKKAKMIKLRLESLDRANTANRNIPECGPGSLSDRTRISLVNTKKKKLKKSMASFNELREKIGLDYNEIVQRWYFTVIGNNPELISTGENETFMQIVIQEQGRGQVFDTISEMKERHAAVKEIEKGLYELNQVFLEMSMLVEAQDEQLNDIQRQLSQAKSFVKDGMEGLQSTECQETSKEDS</sequence>
<dbReference type="GO" id="GO:0005484">
    <property type="term" value="F:SNAP receptor activity"/>
    <property type="evidence" value="ECO:0007669"/>
    <property type="project" value="TreeGrafter"/>
</dbReference>
<comment type="caution">
    <text evidence="4">The sequence shown here is derived from an EMBL/GenBank/DDBJ whole genome shotgun (WGS) entry which is preliminary data.</text>
</comment>
<dbReference type="Gene3D" id="1.20.58.70">
    <property type="match status" value="1"/>
</dbReference>
<organism evidence="4 5">
    <name type="scientific">Kingdonia uniflora</name>
    <dbReference type="NCBI Taxonomy" id="39325"/>
    <lineage>
        <taxon>Eukaryota</taxon>
        <taxon>Viridiplantae</taxon>
        <taxon>Streptophyta</taxon>
        <taxon>Embryophyta</taxon>
        <taxon>Tracheophyta</taxon>
        <taxon>Spermatophyta</taxon>
        <taxon>Magnoliopsida</taxon>
        <taxon>Ranunculales</taxon>
        <taxon>Circaeasteraceae</taxon>
        <taxon>Kingdonia</taxon>
    </lineage>
</organism>
<evidence type="ECO:0000256" key="2">
    <source>
        <dbReference type="ARBA" id="ARBA00022927"/>
    </source>
</evidence>
<dbReference type="GO" id="GO:0005886">
    <property type="term" value="C:plasma membrane"/>
    <property type="evidence" value="ECO:0007669"/>
    <property type="project" value="TreeGrafter"/>
</dbReference>
<evidence type="ECO:0000313" key="4">
    <source>
        <dbReference type="EMBL" id="KAF6156032.1"/>
    </source>
</evidence>
<keyword evidence="5" id="KW-1185">Reference proteome</keyword>
<dbReference type="Gene3D" id="1.20.5.110">
    <property type="match status" value="1"/>
</dbReference>
<feature type="domain" description="T-SNARE coiled-coil homology" evidence="3">
    <location>
        <begin position="118"/>
        <end position="180"/>
    </location>
</feature>
<dbReference type="SMART" id="SM00397">
    <property type="entry name" value="t_SNARE"/>
    <property type="match status" value="1"/>
</dbReference>
<dbReference type="PANTHER" id="PTHR19957">
    <property type="entry name" value="SYNTAXIN"/>
    <property type="match status" value="1"/>
</dbReference>
<dbReference type="AlphaFoldDB" id="A0A7J7MMP0"/>
<dbReference type="InterPro" id="IPR000727">
    <property type="entry name" value="T_SNARE_dom"/>
</dbReference>
<gene>
    <name evidence="4" type="ORF">GIB67_035389</name>
</gene>
<proteinExistence type="inferred from homology"/>
<dbReference type="GO" id="GO:0000149">
    <property type="term" value="F:SNARE binding"/>
    <property type="evidence" value="ECO:0007669"/>
    <property type="project" value="TreeGrafter"/>
</dbReference>
<dbReference type="GO" id="GO:0031201">
    <property type="term" value="C:SNARE complex"/>
    <property type="evidence" value="ECO:0007669"/>
    <property type="project" value="TreeGrafter"/>
</dbReference>
<dbReference type="GO" id="GO:0012505">
    <property type="term" value="C:endomembrane system"/>
    <property type="evidence" value="ECO:0007669"/>
    <property type="project" value="TreeGrafter"/>
</dbReference>
<dbReference type="Pfam" id="PF00804">
    <property type="entry name" value="Syntaxin"/>
    <property type="match status" value="1"/>
</dbReference>
<dbReference type="GO" id="GO:0006906">
    <property type="term" value="P:vesicle fusion"/>
    <property type="evidence" value="ECO:0007669"/>
    <property type="project" value="TreeGrafter"/>
</dbReference>
<dbReference type="PANTHER" id="PTHR19957:SF80">
    <property type="entry name" value="SYNTAXIN-121"/>
    <property type="match status" value="1"/>
</dbReference>
<dbReference type="EMBL" id="JACGCM010001390">
    <property type="protein sequence ID" value="KAF6156032.1"/>
    <property type="molecule type" value="Genomic_DNA"/>
</dbReference>
<dbReference type="CDD" id="cd15848">
    <property type="entry name" value="SNARE_syntaxin1-like"/>
    <property type="match status" value="1"/>
</dbReference>
<dbReference type="InterPro" id="IPR010989">
    <property type="entry name" value="SNARE"/>
</dbReference>
<name>A0A7J7MMP0_9MAGN</name>
<dbReference type="InterPro" id="IPR045242">
    <property type="entry name" value="Syntaxin"/>
</dbReference>